<dbReference type="Proteomes" id="UP000002748">
    <property type="component" value="Unassembled WGS sequence"/>
</dbReference>
<organism evidence="2 3">
    <name type="scientific">Trichosporon asahii var. asahii (strain ATCC 90039 / CBS 2479 / JCM 2466 / KCTC 7840 / NBRC 103889/ NCYC 2677 / UAMH 7654)</name>
    <name type="common">Yeast</name>
    <dbReference type="NCBI Taxonomy" id="1186058"/>
    <lineage>
        <taxon>Eukaryota</taxon>
        <taxon>Fungi</taxon>
        <taxon>Dikarya</taxon>
        <taxon>Basidiomycota</taxon>
        <taxon>Agaricomycotina</taxon>
        <taxon>Tremellomycetes</taxon>
        <taxon>Trichosporonales</taxon>
        <taxon>Trichosporonaceae</taxon>
        <taxon>Trichosporon</taxon>
    </lineage>
</organism>
<dbReference type="AlphaFoldDB" id="J6EWD5"/>
<dbReference type="EMBL" id="ALBS01000262">
    <property type="protein sequence ID" value="EJT47117.1"/>
    <property type="molecule type" value="Genomic_DNA"/>
</dbReference>
<evidence type="ECO:0000313" key="3">
    <source>
        <dbReference type="Proteomes" id="UP000002748"/>
    </source>
</evidence>
<name>J6EWD5_TRIAS</name>
<dbReference type="VEuPathDB" id="FungiDB:A1Q1_04110"/>
<dbReference type="KEGG" id="tasa:A1Q1_04110"/>
<evidence type="ECO:0000313" key="2">
    <source>
        <dbReference type="EMBL" id="EJT47117.1"/>
    </source>
</evidence>
<reference evidence="2 3" key="1">
    <citation type="journal article" date="2012" name="Eukaryot. Cell">
        <title>Draft genome sequence of CBS 2479, the standard type strain of Trichosporon asahii.</title>
        <authorList>
            <person name="Yang R.Y."/>
            <person name="Li H.T."/>
            <person name="Zhu H."/>
            <person name="Zhou G.P."/>
            <person name="Wang M."/>
            <person name="Wang L."/>
        </authorList>
    </citation>
    <scope>NUCLEOTIDE SEQUENCE [LARGE SCALE GENOMIC DNA]</scope>
    <source>
        <strain evidence="3">ATCC 90039 / CBS 2479 / JCM 2466 / KCTC 7840 / NCYC 2677 / UAMH 7654</strain>
    </source>
</reference>
<feature type="region of interest" description="Disordered" evidence="1">
    <location>
        <begin position="59"/>
        <end position="158"/>
    </location>
</feature>
<evidence type="ECO:0000256" key="1">
    <source>
        <dbReference type="SAM" id="MobiDB-lite"/>
    </source>
</evidence>
<accession>J6EWD5</accession>
<dbReference type="OrthoDB" id="2593176at2759"/>
<protein>
    <submittedName>
        <fullName evidence="2">Uncharacterized protein</fullName>
    </submittedName>
</protein>
<dbReference type="GeneID" id="25987623"/>
<dbReference type="HOGENOM" id="CLU_1670623_0_0_1"/>
<feature type="compositionally biased region" description="Acidic residues" evidence="1">
    <location>
        <begin position="140"/>
        <end position="158"/>
    </location>
</feature>
<gene>
    <name evidence="2" type="ORF">A1Q1_04110</name>
</gene>
<proteinExistence type="predicted"/>
<feature type="compositionally biased region" description="Acidic residues" evidence="1">
    <location>
        <begin position="103"/>
        <end position="119"/>
    </location>
</feature>
<comment type="caution">
    <text evidence="2">The sequence shown here is derived from an EMBL/GenBank/DDBJ whole genome shotgun (WGS) entry which is preliminary data.</text>
</comment>
<sequence>MEKQLNSPLLIEQVGRSTTITPKQTYTQLSHFLAGLAPSPARTQLERLTDSLGVEVGAIAPSEGERREAERVEARNKARAEKREAKRRAEEEAAAEASQMLEAEIEAEAEAEVSDEEGEGGLGVGGFPGDETMDDRGDVEYGDVPEDDEDEPDNEEGA</sequence>
<feature type="compositionally biased region" description="Basic and acidic residues" evidence="1">
    <location>
        <begin position="63"/>
        <end position="91"/>
    </location>
</feature>
<dbReference type="RefSeq" id="XP_014177962.1">
    <property type="nucleotide sequence ID" value="XM_014322487.1"/>
</dbReference>